<dbReference type="Pfam" id="PF12833">
    <property type="entry name" value="HTH_18"/>
    <property type="match status" value="1"/>
</dbReference>
<evidence type="ECO:0000256" key="1">
    <source>
        <dbReference type="ARBA" id="ARBA00023015"/>
    </source>
</evidence>
<dbReference type="InterPro" id="IPR020449">
    <property type="entry name" value="Tscrpt_reg_AraC-type_HTH"/>
</dbReference>
<keyword evidence="6" id="KW-1185">Reference proteome</keyword>
<dbReference type="OrthoDB" id="7470293at2"/>
<dbReference type="PANTHER" id="PTHR46796">
    <property type="entry name" value="HTH-TYPE TRANSCRIPTIONAL ACTIVATOR RHAS-RELATED"/>
    <property type="match status" value="1"/>
</dbReference>
<dbReference type="AlphaFoldDB" id="A0A1T5DZ86"/>
<dbReference type="PROSITE" id="PS00041">
    <property type="entry name" value="HTH_ARAC_FAMILY_1"/>
    <property type="match status" value="1"/>
</dbReference>
<dbReference type="EMBL" id="FUYM01000006">
    <property type="protein sequence ID" value="SKB77112.1"/>
    <property type="molecule type" value="Genomic_DNA"/>
</dbReference>
<dbReference type="GO" id="GO:0003700">
    <property type="term" value="F:DNA-binding transcription factor activity"/>
    <property type="evidence" value="ECO:0007669"/>
    <property type="project" value="InterPro"/>
</dbReference>
<dbReference type="Proteomes" id="UP000189818">
    <property type="component" value="Unassembled WGS sequence"/>
</dbReference>
<evidence type="ECO:0000256" key="3">
    <source>
        <dbReference type="ARBA" id="ARBA00023163"/>
    </source>
</evidence>
<evidence type="ECO:0000259" key="4">
    <source>
        <dbReference type="PROSITE" id="PS01124"/>
    </source>
</evidence>
<evidence type="ECO:0000313" key="5">
    <source>
        <dbReference type="EMBL" id="SKB77112.1"/>
    </source>
</evidence>
<protein>
    <submittedName>
        <fullName evidence="5">Transcriptional regulator, AraC family</fullName>
    </submittedName>
</protein>
<proteinExistence type="predicted"/>
<dbReference type="PROSITE" id="PS01124">
    <property type="entry name" value="HTH_ARAC_FAMILY_2"/>
    <property type="match status" value="1"/>
</dbReference>
<evidence type="ECO:0000256" key="2">
    <source>
        <dbReference type="ARBA" id="ARBA00023125"/>
    </source>
</evidence>
<organism evidence="5 6">
    <name type="scientific">Rhizorhabdus histidinilytica</name>
    <dbReference type="NCBI Taxonomy" id="439228"/>
    <lineage>
        <taxon>Bacteria</taxon>
        <taxon>Pseudomonadati</taxon>
        <taxon>Pseudomonadota</taxon>
        <taxon>Alphaproteobacteria</taxon>
        <taxon>Sphingomonadales</taxon>
        <taxon>Sphingomonadaceae</taxon>
        <taxon>Rhizorhabdus</taxon>
    </lineage>
</organism>
<name>A0A1T5DZ86_9SPHN</name>
<dbReference type="RefSeq" id="WP_079648821.1">
    <property type="nucleotide sequence ID" value="NZ_FUYM01000006.1"/>
</dbReference>
<dbReference type="InterPro" id="IPR009057">
    <property type="entry name" value="Homeodomain-like_sf"/>
</dbReference>
<feature type="domain" description="HTH araC/xylS-type" evidence="4">
    <location>
        <begin position="179"/>
        <end position="277"/>
    </location>
</feature>
<sequence length="281" mass="29945">MPRAWTDGELCTDRTRVHVYTYRYERPSLDTRAPGKDLMVLCDNPGRGAAGVYHAADTRSAVLPLGRMMVIPASAVISATGPGGDRQLSVCSTAAGLLPPDFDPTDARQIALCGDVRDVRVRATMERLAAEAVAPGFAADLLVDALAASLSVDLARYFHRSRAAASVAGQGRLAAWQLRRVEDLVAGSVGKRLTVADLAAAAEVSPSHFARSFRASTGRTVHRFVEEARLARAQAMLRETNLPLKQVAAALGFSGPSSFTLAFRRATGTTPARYRAEAPPC</sequence>
<accession>A0A1T5DZ86</accession>
<dbReference type="PANTHER" id="PTHR46796:SF6">
    <property type="entry name" value="ARAC SUBFAMILY"/>
    <property type="match status" value="1"/>
</dbReference>
<reference evidence="6" key="1">
    <citation type="submission" date="2017-02" db="EMBL/GenBank/DDBJ databases">
        <authorList>
            <person name="Varghese N."/>
            <person name="Submissions S."/>
        </authorList>
    </citation>
    <scope>NUCLEOTIDE SEQUENCE [LARGE SCALE GENOMIC DNA]</scope>
    <source>
        <strain evidence="6">UM2</strain>
    </source>
</reference>
<dbReference type="PRINTS" id="PR00032">
    <property type="entry name" value="HTHARAC"/>
</dbReference>
<evidence type="ECO:0000313" key="6">
    <source>
        <dbReference type="Proteomes" id="UP000189818"/>
    </source>
</evidence>
<keyword evidence="1" id="KW-0805">Transcription regulation</keyword>
<dbReference type="SMART" id="SM00342">
    <property type="entry name" value="HTH_ARAC"/>
    <property type="match status" value="1"/>
</dbReference>
<keyword evidence="3" id="KW-0804">Transcription</keyword>
<dbReference type="GO" id="GO:0043565">
    <property type="term" value="F:sequence-specific DNA binding"/>
    <property type="evidence" value="ECO:0007669"/>
    <property type="project" value="InterPro"/>
</dbReference>
<gene>
    <name evidence="5" type="ORF">SAMN06295920_10651</name>
</gene>
<dbReference type="InterPro" id="IPR018060">
    <property type="entry name" value="HTH_AraC"/>
</dbReference>
<dbReference type="InterPro" id="IPR050204">
    <property type="entry name" value="AraC_XylS_family_regulators"/>
</dbReference>
<keyword evidence="2" id="KW-0238">DNA-binding</keyword>
<dbReference type="SUPFAM" id="SSF46689">
    <property type="entry name" value="Homeodomain-like"/>
    <property type="match status" value="2"/>
</dbReference>
<dbReference type="STRING" id="439228.SAMN06295920_10651"/>
<dbReference type="InterPro" id="IPR018062">
    <property type="entry name" value="HTH_AraC-typ_CS"/>
</dbReference>
<dbReference type="Gene3D" id="1.10.10.60">
    <property type="entry name" value="Homeodomain-like"/>
    <property type="match status" value="2"/>
</dbReference>